<evidence type="ECO:0000313" key="14">
    <source>
        <dbReference type="EMBL" id="CAL4804463.1"/>
    </source>
</evidence>
<comment type="caution">
    <text evidence="12">The sequence shown here is derived from an EMBL/GenBank/DDBJ whole genome shotgun (WGS) entry which is preliminary data.</text>
</comment>
<keyword evidence="4" id="KW-0677">Repeat</keyword>
<dbReference type="Pfam" id="PF00612">
    <property type="entry name" value="IQ"/>
    <property type="match status" value="1"/>
</dbReference>
<evidence type="ECO:0000256" key="1">
    <source>
        <dbReference type="ARBA" id="ARBA00004496"/>
    </source>
</evidence>
<feature type="domain" description="B box-type" evidence="11">
    <location>
        <begin position="666"/>
        <end position="707"/>
    </location>
</feature>
<dbReference type="SUPFAM" id="SSF50044">
    <property type="entry name" value="SH3-domain"/>
    <property type="match status" value="1"/>
</dbReference>
<feature type="compositionally biased region" description="Acidic residues" evidence="9">
    <location>
        <begin position="94"/>
        <end position="106"/>
    </location>
</feature>
<dbReference type="InterPro" id="IPR038446">
    <property type="entry name" value="CEBP_ZZ_sf"/>
</dbReference>
<name>A0A9P1DVU5_9DINO</name>
<dbReference type="GO" id="GO:0051295">
    <property type="term" value="P:establishment of meiotic spindle localization"/>
    <property type="evidence" value="ECO:0007669"/>
    <property type="project" value="TreeGrafter"/>
</dbReference>
<reference evidence="13" key="2">
    <citation type="submission" date="2024-04" db="EMBL/GenBank/DDBJ databases">
        <authorList>
            <person name="Chen Y."/>
            <person name="Shah S."/>
            <person name="Dougan E. K."/>
            <person name="Thang M."/>
            <person name="Chan C."/>
        </authorList>
    </citation>
    <scope>NUCLEOTIDE SEQUENCE [LARGE SCALE GENOMIC DNA]</scope>
</reference>
<dbReference type="EMBL" id="CAMXCT030006622">
    <property type="protein sequence ID" value="CAL4804463.1"/>
    <property type="molecule type" value="Genomic_DNA"/>
</dbReference>
<keyword evidence="3" id="KW-0963">Cytoplasm</keyword>
<proteinExistence type="predicted"/>
<dbReference type="GO" id="GO:0005737">
    <property type="term" value="C:cytoplasm"/>
    <property type="evidence" value="ECO:0007669"/>
    <property type="project" value="UniProtKB-SubCell"/>
</dbReference>
<evidence type="ECO:0000259" key="11">
    <source>
        <dbReference type="PROSITE" id="PS50119"/>
    </source>
</evidence>
<keyword evidence="2 7" id="KW-0728">SH3 domain</keyword>
<accession>A0A9P1DVU5</accession>
<dbReference type="PROSITE" id="PS50119">
    <property type="entry name" value="ZF_BBOX"/>
    <property type="match status" value="1"/>
</dbReference>
<dbReference type="OrthoDB" id="432303at2759"/>
<evidence type="ECO:0000313" key="13">
    <source>
        <dbReference type="EMBL" id="CAL1170526.1"/>
    </source>
</evidence>
<dbReference type="SMART" id="SM00015">
    <property type="entry name" value="IQ"/>
    <property type="match status" value="9"/>
</dbReference>
<dbReference type="Gene3D" id="2.30.30.40">
    <property type="entry name" value="SH3 Domains"/>
    <property type="match status" value="1"/>
</dbReference>
<dbReference type="GO" id="GO:0007051">
    <property type="term" value="P:spindle organization"/>
    <property type="evidence" value="ECO:0007669"/>
    <property type="project" value="TreeGrafter"/>
</dbReference>
<dbReference type="CDD" id="cd19757">
    <property type="entry name" value="Bbox1"/>
    <property type="match status" value="1"/>
</dbReference>
<comment type="subcellular location">
    <subcellularLocation>
        <location evidence="1">Cytoplasm</location>
    </subcellularLocation>
</comment>
<dbReference type="PANTHER" id="PTHR22706">
    <property type="entry name" value="ASSEMBLY FACTOR FOR SPINDLE MICROTUBULES"/>
    <property type="match status" value="1"/>
</dbReference>
<evidence type="ECO:0000256" key="3">
    <source>
        <dbReference type="ARBA" id="ARBA00022490"/>
    </source>
</evidence>
<dbReference type="CDD" id="cd00174">
    <property type="entry name" value="SH3"/>
    <property type="match status" value="1"/>
</dbReference>
<gene>
    <name evidence="12" type="ORF">C1SCF055_LOCUS41820</name>
</gene>
<evidence type="ECO:0000256" key="4">
    <source>
        <dbReference type="ARBA" id="ARBA00022737"/>
    </source>
</evidence>
<dbReference type="InterPro" id="IPR036028">
    <property type="entry name" value="SH3-like_dom_sf"/>
</dbReference>
<dbReference type="Gene3D" id="1.20.5.190">
    <property type="match status" value="3"/>
</dbReference>
<dbReference type="InterPro" id="IPR051185">
    <property type="entry name" value="ASPM"/>
</dbReference>
<dbReference type="Pfam" id="PF22586">
    <property type="entry name" value="ANCHR-like_BBOX"/>
    <property type="match status" value="1"/>
</dbReference>
<dbReference type="Proteomes" id="UP001152797">
    <property type="component" value="Unassembled WGS sequence"/>
</dbReference>
<dbReference type="SUPFAM" id="SSF52540">
    <property type="entry name" value="P-loop containing nucleoside triphosphate hydrolases"/>
    <property type="match status" value="1"/>
</dbReference>
<organism evidence="12">
    <name type="scientific">Cladocopium goreaui</name>
    <dbReference type="NCBI Taxonomy" id="2562237"/>
    <lineage>
        <taxon>Eukaryota</taxon>
        <taxon>Sar</taxon>
        <taxon>Alveolata</taxon>
        <taxon>Dinophyceae</taxon>
        <taxon>Suessiales</taxon>
        <taxon>Symbiodiniaceae</taxon>
        <taxon>Cladocopium</taxon>
    </lineage>
</organism>
<evidence type="ECO:0000256" key="6">
    <source>
        <dbReference type="PROSITE-ProRule" id="PRU00024"/>
    </source>
</evidence>
<dbReference type="GO" id="GO:0000278">
    <property type="term" value="P:mitotic cell cycle"/>
    <property type="evidence" value="ECO:0007669"/>
    <property type="project" value="TreeGrafter"/>
</dbReference>
<protein>
    <submittedName>
        <fullName evidence="14">Abnormal spindle-like microcephaly-associated protein homolog</fullName>
    </submittedName>
</protein>
<keyword evidence="6" id="KW-0863">Zinc-finger</keyword>
<feature type="region of interest" description="Disordered" evidence="9">
    <location>
        <begin position="94"/>
        <end position="122"/>
    </location>
</feature>
<sequence>MGDVKDADDDPSKIADQSKVVALYDFEPSKIDWPFNRQKPLALSTGQVVEIVHDDGSEWALGHLAGVPETLGYFPKNYTVSVGEYQEMMRDFENQEQQDGDEDEADQVQGPPETRAIPAGPLPAPLVEQQTQVYYDEVKEKEKETKKKDEPKELPELVYPGISEYPAIEARPPQPTAFEVTKSRMLREMPPVPLPAPEEPAPPEDDIMAARWEVEAELKAQEDIMDIKGGVITYSRSSTPATMAASRPERDFVRKKARRNVQQDHLRPVNQLMGLVNTHVRTAWEIKQQPYKTDLRARSTTLRVAAGIEPAHMRFALQRANETGAKWKQMFRPGFNDTVNEAFLVGCNSCILSHLYLKDKEAKEQFQKLHVKDVNGVVWFELQRKKAHLFYMRMDYTDVMMAHPDAWGFPDTSRVVAANPGEPVNPFHGWYAQHSIDPEAELEDVEFRYTLRLRSFPETTFQALALGKIPEWIKPYLSLHAEAEAPDDLTVEEDEEAMPTETGKAIELENNLMMEAGLEDGDNLYVKLDELKLARERTTGPDVLDADLRAYRLQGLSAMRIFLRSRGNPDSRKEVIISPKMVKDMAAQLGIQKRPAHYWYCMFALRYPLAPEWEAVVREDTRWYLNLQQDTAQPVHPMVKKFREHLSDVIANEFLWDFRGFVKMKCSECGLPDSVVWCQQCTDYFCAPCFLQSHKSRRGRKHWPLPVPGCRYLTVPETRRFGDQLPFLNVGFSNRRRFLARDNQSDKNGDRSGDTWLWFHTDTFQAALMQTPENHWCLKRREPPRLPPGVDGYYYNFATDTVADDVSYILTSQQEANAVALMQRHIRGALTRRAIKKQTTAALIFQKTKMMWDVQRIHGSSGKNASIIKAWFRKHVAREAKDRVQQSAARFQAIWRGILTRRRTRDLLASTTRFQAAWRAFAGRRKVRRRQAAAVTIQKVIRGFLHGRRLIRQRHKAAARIQALVRGIFTRQRHRRRLEAAIRIQARIRGLWGRQKVAQIQRAAGKLQRNWRRFQAQLHVKQMVYERIEMLRLKRLDVLRAKLQEAAIVVLQRNWRRHVDAQNAIDERKEKGDADKRTTTMLVALLEGASALRHFIHPWWRHLPPQVQAILKELRGPLQRSIALLPVTGKLGSEELGRRGLNVASMEHLQGVQASKDPDLASHLLLQVSRHLLSHVPAELFPETIKWACYAIGHQAIKLHQTDGYYPQEIIPVGKDMPPHPHDKLHCLFKEMDIYKTRTDSMMTFPEESMPMLTLTGMPSHHRHVFLTAEVLVTMRQALDSPAISTDDHLKFQGLDASAGAQLMEVLGAEIEHRLPLDWPNQHGTVAALAQQLGSHVMEVKKEPLSENKEEKKTYAKGEEKPNSLSIFNRAAVMRVIQQVGYLMRDQYKIMDSVLGLQDEESTKKGEGVRQGRFVLMTDRLFDMADRAPHDHCSFVLAVVLFHMIIRALVLRLLYHRAAISLQKRYRYLKKKKKSRNAVAPAICIQRFWRGLRTGLQITRMELAVEKIQHSYRAYRWNSRNAKFLKATLHLQRVWQGALTRQWIRRLNESAIDIQRYARGLLVRVSLDRFGRELLRKSQTDLTQLMKRREELGEDEYLAQASAIAEKAKISLSKHRDRNVDLRRNGASTLKSKQARILDKRKKIKMKGSLLPVRISIFETFCAVARRTAQSQQNARFGCIHSGVLTEVRKCHRRLNRTMPNDDYAKDPKMRTAMHAAAKRGHAAMFVQRNTKNCEVTASKRCLLADDEFENWMKQQFQVA</sequence>
<evidence type="ECO:0000256" key="7">
    <source>
        <dbReference type="PROSITE-ProRule" id="PRU00192"/>
    </source>
</evidence>
<feature type="domain" description="SH3" evidence="10">
    <location>
        <begin position="15"/>
        <end position="84"/>
    </location>
</feature>
<evidence type="ECO:0000259" key="10">
    <source>
        <dbReference type="PROSITE" id="PS50002"/>
    </source>
</evidence>
<dbReference type="GO" id="GO:0005516">
    <property type="term" value="F:calmodulin binding"/>
    <property type="evidence" value="ECO:0007669"/>
    <property type="project" value="UniProtKB-KW"/>
</dbReference>
<evidence type="ECO:0000256" key="2">
    <source>
        <dbReference type="ARBA" id="ARBA00022443"/>
    </source>
</evidence>
<dbReference type="GO" id="GO:0008270">
    <property type="term" value="F:zinc ion binding"/>
    <property type="evidence" value="ECO:0007669"/>
    <property type="project" value="UniProtKB-KW"/>
</dbReference>
<keyword evidence="5" id="KW-0112">Calmodulin-binding</keyword>
<dbReference type="Gene3D" id="4.10.640.40">
    <property type="entry name" value="Cytoplasmic polyadenylation element-binding protein, ZZ domain"/>
    <property type="match status" value="1"/>
</dbReference>
<evidence type="ECO:0000313" key="15">
    <source>
        <dbReference type="Proteomes" id="UP001152797"/>
    </source>
</evidence>
<dbReference type="InterPro" id="IPR001452">
    <property type="entry name" value="SH3_domain"/>
</dbReference>
<dbReference type="PANTHER" id="PTHR22706:SF1">
    <property type="entry name" value="ASSEMBLY FACTOR FOR SPINDLE MICROTUBULES"/>
    <property type="match status" value="1"/>
</dbReference>
<evidence type="ECO:0000313" key="12">
    <source>
        <dbReference type="EMBL" id="CAI4017151.1"/>
    </source>
</evidence>
<dbReference type="InterPro" id="IPR000315">
    <property type="entry name" value="Znf_B-box"/>
</dbReference>
<dbReference type="PROSITE" id="PS50096">
    <property type="entry name" value="IQ"/>
    <property type="match status" value="7"/>
</dbReference>
<feature type="coiled-coil region" evidence="8">
    <location>
        <begin position="1575"/>
        <end position="1625"/>
    </location>
</feature>
<dbReference type="EMBL" id="CAMXCT020006622">
    <property type="protein sequence ID" value="CAL1170526.1"/>
    <property type="molecule type" value="Genomic_DNA"/>
</dbReference>
<dbReference type="PROSITE" id="PS50002">
    <property type="entry name" value="SH3"/>
    <property type="match status" value="1"/>
</dbReference>
<keyword evidence="6" id="KW-0479">Metal-binding</keyword>
<dbReference type="InterPro" id="IPR027417">
    <property type="entry name" value="P-loop_NTPase"/>
</dbReference>
<keyword evidence="8" id="KW-0175">Coiled coil</keyword>
<evidence type="ECO:0000256" key="5">
    <source>
        <dbReference type="ARBA" id="ARBA00022860"/>
    </source>
</evidence>
<dbReference type="SMART" id="SM00326">
    <property type="entry name" value="SH3"/>
    <property type="match status" value="1"/>
</dbReference>
<evidence type="ECO:0000256" key="9">
    <source>
        <dbReference type="SAM" id="MobiDB-lite"/>
    </source>
</evidence>
<dbReference type="EMBL" id="CAMXCT010006622">
    <property type="protein sequence ID" value="CAI4017151.1"/>
    <property type="molecule type" value="Genomic_DNA"/>
</dbReference>
<dbReference type="InterPro" id="IPR000048">
    <property type="entry name" value="IQ_motif_EF-hand-BS"/>
</dbReference>
<reference evidence="12" key="1">
    <citation type="submission" date="2022-10" db="EMBL/GenBank/DDBJ databases">
        <authorList>
            <person name="Chen Y."/>
            <person name="Dougan E. K."/>
            <person name="Chan C."/>
            <person name="Rhodes N."/>
            <person name="Thang M."/>
        </authorList>
    </citation>
    <scope>NUCLEOTIDE SEQUENCE</scope>
</reference>
<keyword evidence="6" id="KW-0862">Zinc</keyword>
<evidence type="ECO:0000256" key="8">
    <source>
        <dbReference type="SAM" id="Coils"/>
    </source>
</evidence>
<keyword evidence="15" id="KW-1185">Reference proteome</keyword>
<dbReference type="GO" id="GO:0000922">
    <property type="term" value="C:spindle pole"/>
    <property type="evidence" value="ECO:0007669"/>
    <property type="project" value="TreeGrafter"/>
</dbReference>